<dbReference type="SUPFAM" id="SSF161098">
    <property type="entry name" value="MetI-like"/>
    <property type="match status" value="1"/>
</dbReference>
<dbReference type="InterPro" id="IPR051393">
    <property type="entry name" value="ABC_transporter_permease"/>
</dbReference>
<dbReference type="STRING" id="287986.DV20_40965"/>
<evidence type="ECO:0000256" key="1">
    <source>
        <dbReference type="ARBA" id="ARBA00004651"/>
    </source>
</evidence>
<protein>
    <submittedName>
        <fullName evidence="10">ABC transporter permease</fullName>
    </submittedName>
</protein>
<dbReference type="EMBL" id="JMQI01000080">
    <property type="protein sequence ID" value="KDN16492.1"/>
    <property type="molecule type" value="Genomic_DNA"/>
</dbReference>
<name>A0A066TSI0_9PSEU</name>
<dbReference type="AlphaFoldDB" id="A0A066TSI0"/>
<dbReference type="OrthoDB" id="34224at2"/>
<dbReference type="InterPro" id="IPR035906">
    <property type="entry name" value="MetI-like_sf"/>
</dbReference>
<evidence type="ECO:0000256" key="6">
    <source>
        <dbReference type="ARBA" id="ARBA00023136"/>
    </source>
</evidence>
<feature type="transmembrane region" description="Helical" evidence="7">
    <location>
        <begin position="43"/>
        <end position="64"/>
    </location>
</feature>
<keyword evidence="2 7" id="KW-0813">Transport</keyword>
<dbReference type="PANTHER" id="PTHR30193">
    <property type="entry name" value="ABC TRANSPORTER PERMEASE PROTEIN"/>
    <property type="match status" value="1"/>
</dbReference>
<keyword evidence="3" id="KW-1003">Cell membrane</keyword>
<evidence type="ECO:0000256" key="2">
    <source>
        <dbReference type="ARBA" id="ARBA00022448"/>
    </source>
</evidence>
<evidence type="ECO:0000256" key="3">
    <source>
        <dbReference type="ARBA" id="ARBA00022475"/>
    </source>
</evidence>
<proteinExistence type="inferred from homology"/>
<keyword evidence="5 7" id="KW-1133">Transmembrane helix</keyword>
<reference evidence="10 11" key="1">
    <citation type="submission" date="2014-05" db="EMBL/GenBank/DDBJ databases">
        <title>Draft genome sequence of Amycolatopsis rifamycinica DSM 46095.</title>
        <authorList>
            <person name="Lal R."/>
            <person name="Saxena A."/>
            <person name="Kumari R."/>
            <person name="Mukherjee U."/>
            <person name="Singh P."/>
            <person name="Sangwan N."/>
            <person name="Mahato N.K."/>
        </authorList>
    </citation>
    <scope>NUCLEOTIDE SEQUENCE [LARGE SCALE GENOMIC DNA]</scope>
    <source>
        <strain evidence="10 11">DSM 46095</strain>
    </source>
</reference>
<keyword evidence="6 7" id="KW-0472">Membrane</keyword>
<dbReference type="GO" id="GO:0055085">
    <property type="term" value="P:transmembrane transport"/>
    <property type="evidence" value="ECO:0007669"/>
    <property type="project" value="InterPro"/>
</dbReference>
<sequence length="324" mass="35850">MSSPRSSSLLAWPAAKPSRAGRPAASREERRRTRLRRELKENVTAYGLLCAALVVFALFSWYPIVRGVLLSFQQVDFVNAPTWVGFDNFSRLFADPLFGVAWRNTLLFTGLALVFGFAVPFFTAVLLNELRHAKAFFRLAVYLPVMLPPVVTALMWKWFYDPGPGLFNSALGAVGLPGGQWLDSSGTAMLSLVFVSTWANMGSTTLIYLAALGTIPGELYEAAELDGAGLWKRLRHVTFPQTRFVLLVLLLLQVVATMQVFTEPYVMTGGGPDDSTVTVLLLLYRYAFVYNDFGSASAMSLLLFVALGVFSAWYVRLTRKADQS</sequence>
<comment type="similarity">
    <text evidence="7">Belongs to the binding-protein-dependent transport system permease family.</text>
</comment>
<comment type="subcellular location">
    <subcellularLocation>
        <location evidence="1 7">Cell membrane</location>
        <topology evidence="1 7">Multi-pass membrane protein</topology>
    </subcellularLocation>
</comment>
<dbReference type="GO" id="GO:0005886">
    <property type="term" value="C:plasma membrane"/>
    <property type="evidence" value="ECO:0007669"/>
    <property type="project" value="UniProtKB-SubCell"/>
</dbReference>
<feature type="compositionally biased region" description="Low complexity" evidence="8">
    <location>
        <begin position="14"/>
        <end position="24"/>
    </location>
</feature>
<feature type="transmembrane region" description="Helical" evidence="7">
    <location>
        <begin position="188"/>
        <end position="211"/>
    </location>
</feature>
<evidence type="ECO:0000256" key="8">
    <source>
        <dbReference type="SAM" id="MobiDB-lite"/>
    </source>
</evidence>
<feature type="transmembrane region" description="Helical" evidence="7">
    <location>
        <begin position="293"/>
        <end position="315"/>
    </location>
</feature>
<dbReference type="Pfam" id="PF00528">
    <property type="entry name" value="BPD_transp_1"/>
    <property type="match status" value="1"/>
</dbReference>
<keyword evidence="11" id="KW-1185">Reference proteome</keyword>
<dbReference type="PANTHER" id="PTHR30193:SF41">
    <property type="entry name" value="DIACETYLCHITOBIOSE UPTAKE SYSTEM PERMEASE PROTEIN NGCF"/>
    <property type="match status" value="1"/>
</dbReference>
<evidence type="ECO:0000259" key="9">
    <source>
        <dbReference type="PROSITE" id="PS50928"/>
    </source>
</evidence>
<feature type="region of interest" description="Disordered" evidence="8">
    <location>
        <begin position="1"/>
        <end position="31"/>
    </location>
</feature>
<feature type="transmembrane region" description="Helical" evidence="7">
    <location>
        <begin position="139"/>
        <end position="159"/>
    </location>
</feature>
<feature type="transmembrane region" description="Helical" evidence="7">
    <location>
        <begin position="244"/>
        <end position="262"/>
    </location>
</feature>
<dbReference type="RefSeq" id="WP_043788904.1">
    <property type="nucleotide sequence ID" value="NZ_JMQI01000080.1"/>
</dbReference>
<evidence type="ECO:0000256" key="4">
    <source>
        <dbReference type="ARBA" id="ARBA00022692"/>
    </source>
</evidence>
<evidence type="ECO:0000256" key="5">
    <source>
        <dbReference type="ARBA" id="ARBA00022989"/>
    </source>
</evidence>
<dbReference type="CDD" id="cd06261">
    <property type="entry name" value="TM_PBP2"/>
    <property type="match status" value="1"/>
</dbReference>
<dbReference type="Gene3D" id="1.10.3720.10">
    <property type="entry name" value="MetI-like"/>
    <property type="match status" value="1"/>
</dbReference>
<organism evidence="10 11">
    <name type="scientific">Amycolatopsis rifamycinica</name>
    <dbReference type="NCBI Taxonomy" id="287986"/>
    <lineage>
        <taxon>Bacteria</taxon>
        <taxon>Bacillati</taxon>
        <taxon>Actinomycetota</taxon>
        <taxon>Actinomycetes</taxon>
        <taxon>Pseudonocardiales</taxon>
        <taxon>Pseudonocardiaceae</taxon>
        <taxon>Amycolatopsis</taxon>
    </lineage>
</organism>
<keyword evidence="4 7" id="KW-0812">Transmembrane</keyword>
<dbReference type="Proteomes" id="UP000027345">
    <property type="component" value="Unassembled WGS sequence"/>
</dbReference>
<accession>A0A066TSI0</accession>
<feature type="transmembrane region" description="Helical" evidence="7">
    <location>
        <begin position="106"/>
        <end position="127"/>
    </location>
</feature>
<dbReference type="PROSITE" id="PS50928">
    <property type="entry name" value="ABC_TM1"/>
    <property type="match status" value="1"/>
</dbReference>
<comment type="caution">
    <text evidence="10">The sequence shown here is derived from an EMBL/GenBank/DDBJ whole genome shotgun (WGS) entry which is preliminary data.</text>
</comment>
<dbReference type="eggNOG" id="COG1175">
    <property type="taxonomic scope" value="Bacteria"/>
</dbReference>
<evidence type="ECO:0000313" key="10">
    <source>
        <dbReference type="EMBL" id="KDN16492.1"/>
    </source>
</evidence>
<evidence type="ECO:0000313" key="11">
    <source>
        <dbReference type="Proteomes" id="UP000027345"/>
    </source>
</evidence>
<dbReference type="InterPro" id="IPR000515">
    <property type="entry name" value="MetI-like"/>
</dbReference>
<evidence type="ECO:0000256" key="7">
    <source>
        <dbReference type="RuleBase" id="RU363032"/>
    </source>
</evidence>
<feature type="domain" description="ABC transmembrane type-1" evidence="9">
    <location>
        <begin position="102"/>
        <end position="314"/>
    </location>
</feature>
<gene>
    <name evidence="10" type="ORF">DV20_40965</name>
</gene>